<reference evidence="5" key="1">
    <citation type="submission" date="2018-12" db="EMBL/GenBank/DDBJ databases">
        <title>A new species of lactobacillus.</title>
        <authorList>
            <person name="Jian Y."/>
            <person name="Xin L."/>
            <person name="Hong Z.J."/>
            <person name="Ming L.Z."/>
            <person name="Hong X.Z."/>
        </authorList>
    </citation>
    <scope>NUCLEOTIDE SEQUENCE [LARGE SCALE GENOMIC DNA]</scope>
    <source>
        <strain evidence="5">HSLZ-75</strain>
    </source>
</reference>
<dbReference type="Pfam" id="PF07719">
    <property type="entry name" value="TPR_2"/>
    <property type="match status" value="1"/>
</dbReference>
<dbReference type="Gene3D" id="1.25.40.10">
    <property type="entry name" value="Tetratricopeptide repeat domain"/>
    <property type="match status" value="1"/>
</dbReference>
<dbReference type="AlphaFoldDB" id="A0A4P6ZKH1"/>
<evidence type="ECO:0000313" key="4">
    <source>
        <dbReference type="EMBL" id="QBP17740.1"/>
    </source>
</evidence>
<evidence type="ECO:0000256" key="3">
    <source>
        <dbReference type="PROSITE-ProRule" id="PRU00339"/>
    </source>
</evidence>
<dbReference type="InterPro" id="IPR011990">
    <property type="entry name" value="TPR-like_helical_dom_sf"/>
</dbReference>
<gene>
    <name evidence="4" type="ORF">ELX58_00800</name>
</gene>
<evidence type="ECO:0000256" key="1">
    <source>
        <dbReference type="ARBA" id="ARBA00022737"/>
    </source>
</evidence>
<keyword evidence="2 3" id="KW-0802">TPR repeat</keyword>
<name>A0A4P6ZKH1_9LACO</name>
<feature type="repeat" description="TPR" evidence="3">
    <location>
        <begin position="20"/>
        <end position="53"/>
    </location>
</feature>
<dbReference type="Proteomes" id="UP000294321">
    <property type="component" value="Chromosome"/>
</dbReference>
<dbReference type="OrthoDB" id="9793831at2"/>
<protein>
    <submittedName>
        <fullName evidence="4">Tetratricopeptide repeat protein</fullName>
    </submittedName>
</protein>
<organism evidence="4 5">
    <name type="scientific">Acetilactobacillus jinshanensis</name>
    <dbReference type="NCBI Taxonomy" id="1720083"/>
    <lineage>
        <taxon>Bacteria</taxon>
        <taxon>Bacillati</taxon>
        <taxon>Bacillota</taxon>
        <taxon>Bacilli</taxon>
        <taxon>Lactobacillales</taxon>
        <taxon>Lactobacillaceae</taxon>
        <taxon>Acetilactobacillus</taxon>
    </lineage>
</organism>
<dbReference type="SMART" id="SM00028">
    <property type="entry name" value="TPR"/>
    <property type="match status" value="2"/>
</dbReference>
<dbReference type="InterPro" id="IPR019734">
    <property type="entry name" value="TPR_rpt"/>
</dbReference>
<dbReference type="SUPFAM" id="SSF48452">
    <property type="entry name" value="TPR-like"/>
    <property type="match status" value="1"/>
</dbReference>
<dbReference type="PANTHER" id="PTHR44858">
    <property type="entry name" value="TETRATRICOPEPTIDE REPEAT PROTEIN 6"/>
    <property type="match status" value="1"/>
</dbReference>
<dbReference type="InterPro" id="IPR013105">
    <property type="entry name" value="TPR_2"/>
</dbReference>
<sequence length="156" mass="18329">MTYQGNEGIRLSILDKFIKANHHYNLAISHLEQQQYKEALAEFNQTLALNPRYTLAFINRGKLQQQHLHHPNEAAADYEQALTLDPHDNQTRYRLAVLYQTMNQYQKSAQHFRFIMIDVRWTKKNGASTALHDFDTNQYQSAAQEMHRILSALDFH</sequence>
<evidence type="ECO:0000256" key="2">
    <source>
        <dbReference type="ARBA" id="ARBA00022803"/>
    </source>
</evidence>
<keyword evidence="5" id="KW-1185">Reference proteome</keyword>
<dbReference type="PANTHER" id="PTHR44858:SF1">
    <property type="entry name" value="UDP-N-ACETYLGLUCOSAMINE--PEPTIDE N-ACETYLGLUCOSAMINYLTRANSFERASE SPINDLY-RELATED"/>
    <property type="match status" value="1"/>
</dbReference>
<dbReference type="EMBL" id="CP034726">
    <property type="protein sequence ID" value="QBP17740.1"/>
    <property type="molecule type" value="Genomic_DNA"/>
</dbReference>
<dbReference type="InterPro" id="IPR050498">
    <property type="entry name" value="Ycf3"/>
</dbReference>
<accession>A0A4P6ZKH1</accession>
<dbReference type="PROSITE" id="PS50005">
    <property type="entry name" value="TPR"/>
    <property type="match status" value="1"/>
</dbReference>
<dbReference type="KEGG" id="lji:ELX58_00800"/>
<keyword evidence="1" id="KW-0677">Repeat</keyword>
<proteinExistence type="predicted"/>
<evidence type="ECO:0000313" key="5">
    <source>
        <dbReference type="Proteomes" id="UP000294321"/>
    </source>
</evidence>